<feature type="domain" description="Glycosyltransferase subfamily 4-like N-terminal" evidence="1">
    <location>
        <begin position="18"/>
        <end position="179"/>
    </location>
</feature>
<sequence length="374" mass="41294">MLPSRPKILLLGGDGGRSGVPRHIHQLANALTDRAEVVIASDADSGGYGFAAEPGRQHLEIQGLASSLKPARIRAAANQLDRAVASIQPDIIWAHARLTLPLARMVVRKRPKLRLICTYHGVPFGPGHRPAAATFFRRLERHFLNATPQHHLIFLTEEDQAAFPPRLLARHLCHIVPNCSDLGGFRPTPAPKGPRHLVMTTRDARQKNLAAAAKLFAHLAADFRLTLVGINTDGPSLRKRFARVLSDDAMSRVNFAGPTNDVRPLLAQADGYLMTSRYEGLSIGMLEAFEYGLPIFSTPVGGTALLSRHHPEMHLIDTLYPGQAAARIDRVTLRFRARREAIGREIHARWEEKFSPPVWRAAILEVFETICAEG</sequence>
<comment type="caution">
    <text evidence="2">The sequence shown here is derived from an EMBL/GenBank/DDBJ whole genome shotgun (WGS) entry which is preliminary data.</text>
</comment>
<dbReference type="CDD" id="cd03801">
    <property type="entry name" value="GT4_PimA-like"/>
    <property type="match status" value="1"/>
</dbReference>
<proteinExistence type="predicted"/>
<reference evidence="2 3" key="1">
    <citation type="submission" date="2019-03" db="EMBL/GenBank/DDBJ databases">
        <title>Genomic Encyclopedia of Type Strains, Phase IV (KMG-IV): sequencing the most valuable type-strain genomes for metagenomic binning, comparative biology and taxonomic classification.</title>
        <authorList>
            <person name="Goeker M."/>
        </authorList>
    </citation>
    <scope>NUCLEOTIDE SEQUENCE [LARGE SCALE GENOMIC DNA]</scope>
    <source>
        <strain evidence="2 3">DSM 104836</strain>
    </source>
</reference>
<gene>
    <name evidence="2" type="ORF">EDD52_10488</name>
</gene>
<dbReference type="Pfam" id="PF13439">
    <property type="entry name" value="Glyco_transf_4"/>
    <property type="match status" value="1"/>
</dbReference>
<dbReference type="PANTHER" id="PTHR12526">
    <property type="entry name" value="GLYCOSYLTRANSFERASE"/>
    <property type="match status" value="1"/>
</dbReference>
<evidence type="ECO:0000313" key="3">
    <source>
        <dbReference type="Proteomes" id="UP000295696"/>
    </source>
</evidence>
<name>A0A4R3JH65_9RHOB</name>
<evidence type="ECO:0000259" key="1">
    <source>
        <dbReference type="Pfam" id="PF13439"/>
    </source>
</evidence>
<keyword evidence="2" id="KW-0808">Transferase</keyword>
<dbReference type="Proteomes" id="UP000295696">
    <property type="component" value="Unassembled WGS sequence"/>
</dbReference>
<dbReference type="GO" id="GO:0016757">
    <property type="term" value="F:glycosyltransferase activity"/>
    <property type="evidence" value="ECO:0007669"/>
    <property type="project" value="UniProtKB-ARBA"/>
</dbReference>
<dbReference type="AlphaFoldDB" id="A0A4R3JH65"/>
<dbReference type="Gene3D" id="3.40.50.2000">
    <property type="entry name" value="Glycogen Phosphorylase B"/>
    <property type="match status" value="2"/>
</dbReference>
<protein>
    <submittedName>
        <fullName evidence="2">Glycosyltransferase involved in cell wall biosynthesis</fullName>
    </submittedName>
</protein>
<accession>A0A4R3JH65</accession>
<evidence type="ECO:0000313" key="2">
    <source>
        <dbReference type="EMBL" id="TCS65302.1"/>
    </source>
</evidence>
<dbReference type="SUPFAM" id="SSF53756">
    <property type="entry name" value="UDP-Glycosyltransferase/glycogen phosphorylase"/>
    <property type="match status" value="1"/>
</dbReference>
<dbReference type="OrthoDB" id="529131at2"/>
<dbReference type="InterPro" id="IPR028098">
    <property type="entry name" value="Glyco_trans_4-like_N"/>
</dbReference>
<dbReference type="RefSeq" id="WP_132243893.1">
    <property type="nucleotide sequence ID" value="NZ_SLZU01000004.1"/>
</dbReference>
<keyword evidence="3" id="KW-1185">Reference proteome</keyword>
<organism evidence="2 3">
    <name type="scientific">Primorskyibacter sedentarius</name>
    <dbReference type="NCBI Taxonomy" id="745311"/>
    <lineage>
        <taxon>Bacteria</taxon>
        <taxon>Pseudomonadati</taxon>
        <taxon>Pseudomonadota</taxon>
        <taxon>Alphaproteobacteria</taxon>
        <taxon>Rhodobacterales</taxon>
        <taxon>Roseobacteraceae</taxon>
        <taxon>Primorskyibacter</taxon>
    </lineage>
</organism>
<dbReference type="EMBL" id="SLZU01000004">
    <property type="protein sequence ID" value="TCS65302.1"/>
    <property type="molecule type" value="Genomic_DNA"/>
</dbReference>
<dbReference type="Pfam" id="PF13692">
    <property type="entry name" value="Glyco_trans_1_4"/>
    <property type="match status" value="1"/>
</dbReference>